<gene>
    <name evidence="8" type="ORF">VT98_10715</name>
</gene>
<keyword evidence="5" id="KW-0574">Periplasm</keyword>
<evidence type="ECO:0000313" key="9">
    <source>
        <dbReference type="Proteomes" id="UP000288086"/>
    </source>
</evidence>
<comment type="caution">
    <text evidence="8">The sequence shown here is derived from an EMBL/GenBank/DDBJ whole genome shotgun (WGS) entry which is preliminary data.</text>
</comment>
<dbReference type="Proteomes" id="UP000288086">
    <property type="component" value="Unassembled WGS sequence"/>
</dbReference>
<dbReference type="AlphaFoldDB" id="A0A444J820"/>
<proteinExistence type="predicted"/>
<keyword evidence="3 8" id="KW-0808">Transferase</keyword>
<keyword evidence="4" id="KW-0732">Signal</keyword>
<comment type="subcellular location">
    <subcellularLocation>
        <location evidence="1">Periplasm</location>
    </subcellularLocation>
</comment>
<evidence type="ECO:0000256" key="6">
    <source>
        <dbReference type="ARBA" id="ARBA00022841"/>
    </source>
</evidence>
<name>A0A444J820_9BACT</name>
<sequence length="214" mass="24830">FFYISEGVFEDFNGMQQSDQVSLEKHAATLIDRRDWFARLGVRYLFVPVPNKISIYDEYLPDRIQGGRGTTFYEQFTSFLERDLHFENFVNLYPVLRENKQGEQLYFKTDTHWSNAGALLAFHQIMKRCSDWFPEGIEYMADKEVVRENVQFSGDLSRLMHQEKTVSEYVDVVSVAAPCAQKRNIHPSPASQYVQGADVPASRLLLKTAVQRKN</sequence>
<accession>A0A444J820</accession>
<keyword evidence="8" id="KW-0378">Hydrolase</keyword>
<dbReference type="GO" id="GO:0016787">
    <property type="term" value="F:hydrolase activity"/>
    <property type="evidence" value="ECO:0007669"/>
    <property type="project" value="UniProtKB-KW"/>
</dbReference>
<dbReference type="InterPro" id="IPR031811">
    <property type="entry name" value="ALGX/ALGJ_SGNH-like"/>
</dbReference>
<organism evidence="8 9">
    <name type="scientific">Candidatus Electrothrix communis</name>
    <dbReference type="NCBI Taxonomy" id="1859133"/>
    <lineage>
        <taxon>Bacteria</taxon>
        <taxon>Pseudomonadati</taxon>
        <taxon>Thermodesulfobacteriota</taxon>
        <taxon>Desulfobulbia</taxon>
        <taxon>Desulfobulbales</taxon>
        <taxon>Desulfobulbaceae</taxon>
        <taxon>Candidatus Electrothrix</taxon>
    </lineage>
</organism>
<dbReference type="GO" id="GO:0042121">
    <property type="term" value="P:alginic acid biosynthetic process"/>
    <property type="evidence" value="ECO:0007669"/>
    <property type="project" value="UniProtKB-UniPathway"/>
</dbReference>
<dbReference type="Pfam" id="PF16822">
    <property type="entry name" value="ALGX"/>
    <property type="match status" value="1"/>
</dbReference>
<evidence type="ECO:0000256" key="4">
    <source>
        <dbReference type="ARBA" id="ARBA00022729"/>
    </source>
</evidence>
<protein>
    <submittedName>
        <fullName evidence="8">SGNH hydrolase-like domain-containing protein, acetyltransferase AlgX</fullName>
    </submittedName>
</protein>
<reference evidence="8 9" key="1">
    <citation type="submission" date="2017-01" db="EMBL/GenBank/DDBJ databases">
        <title>The cable genome- insights into the physiology and evolution of filamentous bacteria capable of sulfide oxidation via long distance electron transfer.</title>
        <authorList>
            <person name="Schreiber L."/>
            <person name="Bjerg J.T."/>
            <person name="Boggild A."/>
            <person name="Van De Vossenberg J."/>
            <person name="Meysman F."/>
            <person name="Nielsen L.P."/>
            <person name="Schramm A."/>
            <person name="Kjeldsen K.U."/>
        </authorList>
    </citation>
    <scope>NUCLEOTIDE SEQUENCE [LARGE SCALE GENOMIC DNA]</scope>
    <source>
        <strain evidence="8">A1</strain>
    </source>
</reference>
<dbReference type="UniPathway" id="UPA00286"/>
<dbReference type="GO" id="GO:0042597">
    <property type="term" value="C:periplasmic space"/>
    <property type="evidence" value="ECO:0007669"/>
    <property type="project" value="UniProtKB-SubCell"/>
</dbReference>
<evidence type="ECO:0000256" key="3">
    <source>
        <dbReference type="ARBA" id="ARBA00022679"/>
    </source>
</evidence>
<evidence type="ECO:0000259" key="7">
    <source>
        <dbReference type="Pfam" id="PF16822"/>
    </source>
</evidence>
<keyword evidence="6" id="KW-0016">Alginate biosynthesis</keyword>
<comment type="pathway">
    <text evidence="2">Glycan biosynthesis; alginate biosynthesis.</text>
</comment>
<dbReference type="GO" id="GO:0016740">
    <property type="term" value="F:transferase activity"/>
    <property type="evidence" value="ECO:0007669"/>
    <property type="project" value="UniProtKB-KW"/>
</dbReference>
<keyword evidence="9" id="KW-1185">Reference proteome</keyword>
<evidence type="ECO:0000256" key="1">
    <source>
        <dbReference type="ARBA" id="ARBA00004418"/>
    </source>
</evidence>
<evidence type="ECO:0000256" key="5">
    <source>
        <dbReference type="ARBA" id="ARBA00022764"/>
    </source>
</evidence>
<evidence type="ECO:0000256" key="2">
    <source>
        <dbReference type="ARBA" id="ARBA00005182"/>
    </source>
</evidence>
<evidence type="ECO:0000313" key="8">
    <source>
        <dbReference type="EMBL" id="RWX49189.1"/>
    </source>
</evidence>
<dbReference type="EMBL" id="MTKP01000071">
    <property type="protein sequence ID" value="RWX49189.1"/>
    <property type="molecule type" value="Genomic_DNA"/>
</dbReference>
<feature type="non-terminal residue" evidence="8">
    <location>
        <position position="1"/>
    </location>
</feature>
<feature type="domain" description="AlgX/AlgJ SGNH hydrolase-like" evidence="7">
    <location>
        <begin position="17"/>
        <end position="169"/>
    </location>
</feature>